<dbReference type="Proteomes" id="UP001243364">
    <property type="component" value="Unassembled WGS sequence"/>
</dbReference>
<organism evidence="2 3">
    <name type="scientific">Streptomyces achromogenes</name>
    <dbReference type="NCBI Taxonomy" id="67255"/>
    <lineage>
        <taxon>Bacteria</taxon>
        <taxon>Bacillati</taxon>
        <taxon>Actinomycetota</taxon>
        <taxon>Actinomycetes</taxon>
        <taxon>Kitasatosporales</taxon>
        <taxon>Streptomycetaceae</taxon>
        <taxon>Streptomyces</taxon>
    </lineage>
</organism>
<keyword evidence="3" id="KW-1185">Reference proteome</keyword>
<gene>
    <name evidence="2" type="ORF">QFZ56_002565</name>
</gene>
<name>A0ABU0PYX6_STRAH</name>
<comment type="caution">
    <text evidence="2">The sequence shown here is derived from an EMBL/GenBank/DDBJ whole genome shotgun (WGS) entry which is preliminary data.</text>
</comment>
<dbReference type="InterPro" id="IPR045930">
    <property type="entry name" value="DUF6349"/>
</dbReference>
<dbReference type="EMBL" id="JAUSYA010000001">
    <property type="protein sequence ID" value="MDQ0683602.1"/>
    <property type="molecule type" value="Genomic_DNA"/>
</dbReference>
<dbReference type="Pfam" id="PF19876">
    <property type="entry name" value="DUF6349"/>
    <property type="match status" value="1"/>
</dbReference>
<accession>A0ABU0PYX6</accession>
<protein>
    <submittedName>
        <fullName evidence="2">Uncharacterized protein</fullName>
    </submittedName>
</protein>
<sequence>MSTDTGAIARQRHYTSLRNADREILRATWSIGYGDPGFSTHLGTPPEPSTRHTATSIHKIVTDALWLHRGACLACSWEGPDRRRRDIAIEDAHDHTHPGWRNLPIFDRAGSGKGSKVWWAHVRATYPQGWFDAGGPLRLYAEPPFDRHAVGAAPGGGFVLHTPRRKRQASSSMQLALEDGGLAE</sequence>
<proteinExistence type="predicted"/>
<evidence type="ECO:0000256" key="1">
    <source>
        <dbReference type="SAM" id="MobiDB-lite"/>
    </source>
</evidence>
<dbReference type="RefSeq" id="WP_307042547.1">
    <property type="nucleotide sequence ID" value="NZ_JAUSYA010000001.1"/>
</dbReference>
<evidence type="ECO:0000313" key="3">
    <source>
        <dbReference type="Proteomes" id="UP001243364"/>
    </source>
</evidence>
<evidence type="ECO:0000313" key="2">
    <source>
        <dbReference type="EMBL" id="MDQ0683602.1"/>
    </source>
</evidence>
<reference evidence="2 3" key="1">
    <citation type="submission" date="2023-07" db="EMBL/GenBank/DDBJ databases">
        <title>Comparative genomics of wheat-associated soil bacteria to identify genetic determinants of phenazine resistance.</title>
        <authorList>
            <person name="Mouncey N."/>
        </authorList>
    </citation>
    <scope>NUCLEOTIDE SEQUENCE [LARGE SCALE GENOMIC DNA]</scope>
    <source>
        <strain evidence="2 3">W4I19-2</strain>
    </source>
</reference>
<feature type="region of interest" description="Disordered" evidence="1">
    <location>
        <begin position="164"/>
        <end position="184"/>
    </location>
</feature>